<protein>
    <submittedName>
        <fullName evidence="1">K88 fimbrial protein A</fullName>
    </submittedName>
</protein>
<dbReference type="EMBL" id="AP014654">
    <property type="protein sequence ID" value="BAT57225.1"/>
    <property type="molecule type" value="Genomic_DNA"/>
</dbReference>
<dbReference type="SUPFAM" id="SSF49401">
    <property type="entry name" value="Bacterial adhesins"/>
    <property type="match status" value="1"/>
</dbReference>
<reference evidence="1" key="1">
    <citation type="journal article" date="2015" name="Virulence">
        <title>Characterization of unstable pEntYN10 from enterotoxigenic Escherichia coli (ETEC) O169:H41.</title>
        <authorList>
            <person name="Ban E."/>
            <person name="Yoshida Y."/>
            <person name="Wakushima M."/>
            <person name="Wajima T."/>
            <person name="Hamabata T."/>
            <person name="Ichikawa N."/>
            <person name="Abe H."/>
            <person name="Horiguchi Y."/>
            <person name="Hara-Kudo Y."/>
            <person name="Kage-Nakadai E."/>
            <person name="Yamamoto T."/>
            <person name="Wada T."/>
            <person name="Nishikawa Y."/>
        </authorList>
    </citation>
    <scope>NUCLEOTIDE SEQUENCE</scope>
    <source>
        <strain evidence="1">O169:H41</strain>
        <plasmid evidence="1">pEntYN10</plasmid>
    </source>
</reference>
<name>A0A0S3PNC9_ECOLX</name>
<geneLocation type="plasmid" evidence="1">
    <name>pEntYN10</name>
</geneLocation>
<evidence type="ECO:0000313" key="1">
    <source>
        <dbReference type="EMBL" id="BAT57225.1"/>
    </source>
</evidence>
<keyword evidence="1" id="KW-0614">Plasmid</keyword>
<dbReference type="AlphaFoldDB" id="A0A0S3PNC9"/>
<sequence length="210" mass="23006">MHGSVLLTTIKLQLYRLVFVVDFISKKITMIKRIVTILMTTFVIFTCAARADIHRIVFNADVVASACHAVVDADGIGNSNLTFETYRKSKGNPIYPSTFTIRLYEPGSSIQGCSAFLAGQVATLQFGNGGQLDSAGVVTQGAGNRVRIDVRAKDTQADYRDRLTDSNNTVNYPINFASKGLFKFEAKPIIPDDIRSGEYSSALSFVVTYN</sequence>
<accession>A0A0S3PNC9</accession>
<gene>
    <name evidence="1" type="primary">faeC</name>
</gene>
<dbReference type="InterPro" id="IPR008966">
    <property type="entry name" value="Adhesion_dom_sf"/>
</dbReference>
<proteinExistence type="predicted"/>
<organism evidence="1">
    <name type="scientific">Escherichia coli O169:H41</name>
    <dbReference type="NCBI Taxonomy" id="1446701"/>
    <lineage>
        <taxon>Bacteria</taxon>
        <taxon>Pseudomonadati</taxon>
        <taxon>Pseudomonadota</taxon>
        <taxon>Gammaproteobacteria</taxon>
        <taxon>Enterobacterales</taxon>
        <taxon>Enterobacteriaceae</taxon>
        <taxon>Escherichia</taxon>
    </lineage>
</organism>